<dbReference type="GO" id="GO:0016887">
    <property type="term" value="F:ATP hydrolysis activity"/>
    <property type="evidence" value="ECO:0007669"/>
    <property type="project" value="InterPro"/>
</dbReference>
<organism evidence="4 5">
    <name type="scientific">Fusarium equiseti</name>
    <name type="common">Fusarium scirpi</name>
    <dbReference type="NCBI Taxonomy" id="61235"/>
    <lineage>
        <taxon>Eukaryota</taxon>
        <taxon>Fungi</taxon>
        <taxon>Dikarya</taxon>
        <taxon>Ascomycota</taxon>
        <taxon>Pezizomycotina</taxon>
        <taxon>Sordariomycetes</taxon>
        <taxon>Hypocreomycetidae</taxon>
        <taxon>Hypocreales</taxon>
        <taxon>Nectriaceae</taxon>
        <taxon>Fusarium</taxon>
        <taxon>Fusarium incarnatum-equiseti species complex</taxon>
    </lineage>
</organism>
<dbReference type="InterPro" id="IPR004843">
    <property type="entry name" value="Calcineurin-like_PHP"/>
</dbReference>
<accession>A0A8J2NI60</accession>
<dbReference type="PANTHER" id="PTHR32114:SF2">
    <property type="entry name" value="ABC TRANSPORTER ABCH.3"/>
    <property type="match status" value="1"/>
</dbReference>
<feature type="coiled-coil region" evidence="1">
    <location>
        <begin position="729"/>
        <end position="756"/>
    </location>
</feature>
<dbReference type="AlphaFoldDB" id="A0A8J2NI60"/>
<dbReference type="Pfam" id="PF00149">
    <property type="entry name" value="Metallophos"/>
    <property type="match status" value="1"/>
</dbReference>
<dbReference type="PANTHER" id="PTHR32114">
    <property type="entry name" value="ABC TRANSPORTER ABCH.3"/>
    <property type="match status" value="1"/>
</dbReference>
<protein>
    <recommendedName>
        <fullName evidence="3">AAA+ ATPase domain-containing protein</fullName>
    </recommendedName>
</protein>
<proteinExistence type="predicted"/>
<keyword evidence="1" id="KW-0175">Coiled coil</keyword>
<dbReference type="SMART" id="SM00382">
    <property type="entry name" value="AAA"/>
    <property type="match status" value="1"/>
</dbReference>
<feature type="region of interest" description="Disordered" evidence="2">
    <location>
        <begin position="681"/>
        <end position="726"/>
    </location>
</feature>
<dbReference type="Proteomes" id="UP000693738">
    <property type="component" value="Unassembled WGS sequence"/>
</dbReference>
<feature type="domain" description="AAA+ ATPase" evidence="3">
    <location>
        <begin position="478"/>
        <end position="1101"/>
    </location>
</feature>
<evidence type="ECO:0000313" key="4">
    <source>
        <dbReference type="EMBL" id="CAG7559089.1"/>
    </source>
</evidence>
<evidence type="ECO:0000256" key="1">
    <source>
        <dbReference type="SAM" id="Coils"/>
    </source>
</evidence>
<dbReference type="InterPro" id="IPR038729">
    <property type="entry name" value="Rad50/SbcC_AAA"/>
</dbReference>
<name>A0A8J2NI60_FUSEQ</name>
<reference evidence="4" key="1">
    <citation type="submission" date="2021-05" db="EMBL/GenBank/DDBJ databases">
        <authorList>
            <person name="Khan N."/>
        </authorList>
    </citation>
    <scope>NUCLEOTIDE SEQUENCE</scope>
</reference>
<dbReference type="EMBL" id="CAJSTJ010000128">
    <property type="protein sequence ID" value="CAG7559089.1"/>
    <property type="molecule type" value="Genomic_DNA"/>
</dbReference>
<dbReference type="GO" id="GO:0003677">
    <property type="term" value="F:DNA binding"/>
    <property type="evidence" value="ECO:0007669"/>
    <property type="project" value="UniProtKB-ARBA"/>
</dbReference>
<sequence length="1120" mass="126239">MRWLLLSDIHFKHHDLDRIRQTAQWIISAAAHHKPARVIVCGDLLTSRTMQPTHVLSSCYRFISHLSDIVPRIHIILGNHDLAYKRDYQTTALEALNFKRLAPHVSVHSVIAKHEWDGRRVLLLPFREEQEELTNAVDAIDPQEARETVAFAHLAINKAITQKFVPNGTSSVRYHGLTGPDRFASLARTFTGHFHSPQTIIQGGRQNNDLQGSLTYLGSPCQLNWGDLHDEQRGVVLLDPDTLEHEMLANPHAVGYIAVDLEQVLADEVDEKTVKDKHVMLLGSPSHLKYVTARDQLLSLGVRSVRNWTHTNFVANANRRPVESLGASVPASDAAIQPLDVPIENETETDLLLDSEATTEATLDTPPEVERLDLLAEAREYVESLELDDYLHPRREELVRVGQRMIQASRNMADQDSETEINHQDFLDRSAQALGTSSDSGLAGEFTNVFVAEPRTLTVTNFLGIQDTITIDFQRDVPRGLTLLVGDNGSGKSTLIEAVVWCQFGRCIRNGLAANDVLNDTVGKDCSVRLEFANGYAITRYRKHKVHKNRIVVSLHGDDQPHLEHPDARTTQLAINELLGTDYETYVRIVLLSQESAASFLNSTPIQRRDLIESSLGLPMLDHCGQMSKMLLKDIDTQVSEVEGKLEAVKRTMEYSEERLEELEKTRQRLESQAVKAVASLKLKAEEDQSERHEERTTAGEEDESESHEQEIPAATEEAESGMDTRDRISTLQKQIRAEKDNLRQLRSKLDAIEATIEAARPVGLRKLLLGIQVAFSRFFRSLRSLFGLKSDPEKTASQTQDERATIRQSIESSTAHLDNLKREEKAAINHALMMSEQAAQAMKAQKEREKAREDARRAREEIRQRAQQAREERRQAREDLRQQIAVKQRDAVIYRNLAETEESSLQSLKLEYEALRKQRHGIISDRELFSFWSSSLTKRAKKGKGATTNFREHILLKSISELNGLLAQVLTVLYDDTRHAHMATGMLRSLLEESDSVLDPTLAVSPSLAYGKRSSGERKRVDLALFFALLQLARAKSSHRAHYVLVDEVFDNLDNAGQAAVMRWLGVMSQTVVGWVIVITHSQFLIDREVEEKVVVVKARMGGEGTELFVGDEKMGKEE</sequence>
<evidence type="ECO:0000259" key="3">
    <source>
        <dbReference type="SMART" id="SM00382"/>
    </source>
</evidence>
<dbReference type="Pfam" id="PF13476">
    <property type="entry name" value="AAA_23"/>
    <property type="match status" value="1"/>
</dbReference>
<feature type="region of interest" description="Disordered" evidence="2">
    <location>
        <begin position="846"/>
        <end position="876"/>
    </location>
</feature>
<evidence type="ECO:0000313" key="5">
    <source>
        <dbReference type="Proteomes" id="UP000693738"/>
    </source>
</evidence>
<gene>
    <name evidence="4" type="ORF">FEQUK3_LOCUS4793</name>
</gene>
<dbReference type="CDD" id="cd06503">
    <property type="entry name" value="ATP-synt_Fo_b"/>
    <property type="match status" value="1"/>
</dbReference>
<comment type="caution">
    <text evidence="4">The sequence shown here is derived from an EMBL/GenBank/DDBJ whole genome shotgun (WGS) entry which is preliminary data.</text>
</comment>
<dbReference type="InterPro" id="IPR003593">
    <property type="entry name" value="AAA+_ATPase"/>
</dbReference>
<evidence type="ECO:0000256" key="2">
    <source>
        <dbReference type="SAM" id="MobiDB-lite"/>
    </source>
</evidence>
<dbReference type="GO" id="GO:0006302">
    <property type="term" value="P:double-strand break repair"/>
    <property type="evidence" value="ECO:0007669"/>
    <property type="project" value="InterPro"/>
</dbReference>
<feature type="compositionally biased region" description="Basic and acidic residues" evidence="2">
    <location>
        <begin position="683"/>
        <end position="699"/>
    </location>
</feature>